<dbReference type="Proteomes" id="UP000636010">
    <property type="component" value="Unassembled WGS sequence"/>
</dbReference>
<protein>
    <recommendedName>
        <fullName evidence="4">Lipoprotein</fullName>
    </recommendedName>
</protein>
<organism evidence="2 3">
    <name type="scientific">Marivirga lumbricoides</name>
    <dbReference type="NCBI Taxonomy" id="1046115"/>
    <lineage>
        <taxon>Bacteria</taxon>
        <taxon>Pseudomonadati</taxon>
        <taxon>Bacteroidota</taxon>
        <taxon>Cytophagia</taxon>
        <taxon>Cytophagales</taxon>
        <taxon>Marivirgaceae</taxon>
        <taxon>Marivirga</taxon>
    </lineage>
</organism>
<name>A0ABQ1L6C1_9BACT</name>
<feature type="signal peptide" evidence="1">
    <location>
        <begin position="1"/>
        <end position="20"/>
    </location>
</feature>
<sequence length="148" mass="17082">MKYILIILLLISFVSCSEFDEDNKDLCVSVFCGEIDANQVNFTVYNNTNIDFDIFIWDVGGTKDTVELFSLKQYTCWYNYDSLNTAYIYAYGESGNNKYALDTLMMDQDFVRNLTKGNYALEIYRDGSSGNLSHLLIDNYSGECREFK</sequence>
<proteinExistence type="predicted"/>
<dbReference type="EMBL" id="BMEC01000001">
    <property type="protein sequence ID" value="GGC19137.1"/>
    <property type="molecule type" value="Genomic_DNA"/>
</dbReference>
<keyword evidence="1" id="KW-0732">Signal</keyword>
<evidence type="ECO:0000313" key="3">
    <source>
        <dbReference type="Proteomes" id="UP000636010"/>
    </source>
</evidence>
<evidence type="ECO:0000313" key="2">
    <source>
        <dbReference type="EMBL" id="GGC19137.1"/>
    </source>
</evidence>
<keyword evidence="3" id="KW-1185">Reference proteome</keyword>
<reference evidence="3" key="1">
    <citation type="journal article" date="2019" name="Int. J. Syst. Evol. Microbiol.">
        <title>The Global Catalogue of Microorganisms (GCM) 10K type strain sequencing project: providing services to taxonomists for standard genome sequencing and annotation.</title>
        <authorList>
            <consortium name="The Broad Institute Genomics Platform"/>
            <consortium name="The Broad Institute Genome Sequencing Center for Infectious Disease"/>
            <person name="Wu L."/>
            <person name="Ma J."/>
        </authorList>
    </citation>
    <scope>NUCLEOTIDE SEQUENCE [LARGE SCALE GENOMIC DNA]</scope>
    <source>
        <strain evidence="3">CGMCC 1.10832</strain>
    </source>
</reference>
<dbReference type="PROSITE" id="PS51257">
    <property type="entry name" value="PROKAR_LIPOPROTEIN"/>
    <property type="match status" value="1"/>
</dbReference>
<accession>A0ABQ1L6C1</accession>
<evidence type="ECO:0008006" key="4">
    <source>
        <dbReference type="Google" id="ProtNLM"/>
    </source>
</evidence>
<comment type="caution">
    <text evidence="2">The sequence shown here is derived from an EMBL/GenBank/DDBJ whole genome shotgun (WGS) entry which is preliminary data.</text>
</comment>
<dbReference type="RefSeq" id="WP_188459755.1">
    <property type="nucleotide sequence ID" value="NZ_BAABHU010000001.1"/>
</dbReference>
<feature type="chain" id="PRO_5045082130" description="Lipoprotein" evidence="1">
    <location>
        <begin position="21"/>
        <end position="148"/>
    </location>
</feature>
<evidence type="ECO:0000256" key="1">
    <source>
        <dbReference type="SAM" id="SignalP"/>
    </source>
</evidence>
<gene>
    <name evidence="2" type="ORF">GCM10011506_00190</name>
</gene>